<proteinExistence type="predicted"/>
<reference evidence="1" key="1">
    <citation type="submission" date="2022-11" db="EMBL/GenBank/DDBJ databases">
        <authorList>
            <person name="Petersen C."/>
        </authorList>
    </citation>
    <scope>NUCLEOTIDE SEQUENCE</scope>
    <source>
        <strain evidence="1">IBT 20477</strain>
    </source>
</reference>
<organism evidence="1 2">
    <name type="scientific">Penicillium cf. viridicatum</name>
    <dbReference type="NCBI Taxonomy" id="2972119"/>
    <lineage>
        <taxon>Eukaryota</taxon>
        <taxon>Fungi</taxon>
        <taxon>Dikarya</taxon>
        <taxon>Ascomycota</taxon>
        <taxon>Pezizomycotina</taxon>
        <taxon>Eurotiomycetes</taxon>
        <taxon>Eurotiomycetidae</taxon>
        <taxon>Eurotiales</taxon>
        <taxon>Aspergillaceae</taxon>
        <taxon>Penicillium</taxon>
    </lineage>
</organism>
<accession>A0A9W9T4W9</accession>
<protein>
    <recommendedName>
        <fullName evidence="3">Protein kinase domain-containing protein</fullName>
    </recommendedName>
</protein>
<dbReference type="OrthoDB" id="5979581at2759"/>
<evidence type="ECO:0008006" key="3">
    <source>
        <dbReference type="Google" id="ProtNLM"/>
    </source>
</evidence>
<gene>
    <name evidence="1" type="ORF">N7449_004008</name>
</gene>
<dbReference type="AlphaFoldDB" id="A0A9W9T4W9"/>
<reference evidence="1" key="2">
    <citation type="journal article" date="2023" name="IMA Fungus">
        <title>Comparative genomic study of the Penicillium genus elucidates a diverse pangenome and 15 lateral gene transfer events.</title>
        <authorList>
            <person name="Petersen C."/>
            <person name="Sorensen T."/>
            <person name="Nielsen M.R."/>
            <person name="Sondergaard T.E."/>
            <person name="Sorensen J.L."/>
            <person name="Fitzpatrick D.A."/>
            <person name="Frisvad J.C."/>
            <person name="Nielsen K.L."/>
        </authorList>
    </citation>
    <scope>NUCLEOTIDE SEQUENCE</scope>
    <source>
        <strain evidence="1">IBT 20477</strain>
    </source>
</reference>
<dbReference type="Gene3D" id="1.10.510.10">
    <property type="entry name" value="Transferase(Phosphotransferase) domain 1"/>
    <property type="match status" value="1"/>
</dbReference>
<dbReference type="Proteomes" id="UP001150942">
    <property type="component" value="Unassembled WGS sequence"/>
</dbReference>
<comment type="caution">
    <text evidence="1">The sequence shown here is derived from an EMBL/GenBank/DDBJ whole genome shotgun (WGS) entry which is preliminary data.</text>
</comment>
<sequence length="41" mass="4910">MLRSMLSFEPANRPSAQEVLDSEWMVEWALPEYEKIRNAQR</sequence>
<dbReference type="InterPro" id="IPR011009">
    <property type="entry name" value="Kinase-like_dom_sf"/>
</dbReference>
<dbReference type="EMBL" id="JAPQKQ010000002">
    <property type="protein sequence ID" value="KAJ5209629.1"/>
    <property type="molecule type" value="Genomic_DNA"/>
</dbReference>
<keyword evidence="2" id="KW-1185">Reference proteome</keyword>
<evidence type="ECO:0000313" key="1">
    <source>
        <dbReference type="EMBL" id="KAJ5209629.1"/>
    </source>
</evidence>
<evidence type="ECO:0000313" key="2">
    <source>
        <dbReference type="Proteomes" id="UP001150942"/>
    </source>
</evidence>
<name>A0A9W9T4W9_9EURO</name>
<dbReference type="SUPFAM" id="SSF56112">
    <property type="entry name" value="Protein kinase-like (PK-like)"/>
    <property type="match status" value="1"/>
</dbReference>